<proteinExistence type="inferred from homology"/>
<dbReference type="Pfam" id="PF02113">
    <property type="entry name" value="Peptidase_S13"/>
    <property type="match status" value="1"/>
</dbReference>
<protein>
    <submittedName>
        <fullName evidence="3">D-alanyl-D-alanine carboxypeptidase/D-alanyl-D-alanine-endopeptidase</fullName>
    </submittedName>
</protein>
<dbReference type="SUPFAM" id="SSF56601">
    <property type="entry name" value="beta-lactamase/transpeptidase-like"/>
    <property type="match status" value="1"/>
</dbReference>
<evidence type="ECO:0000256" key="1">
    <source>
        <dbReference type="ARBA" id="ARBA00006096"/>
    </source>
</evidence>
<organism evidence="3 4">
    <name type="scientific">Gracilimonas halophila</name>
    <dbReference type="NCBI Taxonomy" id="1834464"/>
    <lineage>
        <taxon>Bacteria</taxon>
        <taxon>Pseudomonadati</taxon>
        <taxon>Balneolota</taxon>
        <taxon>Balneolia</taxon>
        <taxon>Balneolales</taxon>
        <taxon>Balneolaceae</taxon>
        <taxon>Gracilimonas</taxon>
    </lineage>
</organism>
<dbReference type="InterPro" id="IPR000667">
    <property type="entry name" value="Peptidase_S13"/>
</dbReference>
<dbReference type="Proteomes" id="UP001597460">
    <property type="component" value="Unassembled WGS sequence"/>
</dbReference>
<sequence length="463" mass="52745">MRVSNSISVLSAILFLSILWGCRSAEEVTKPPAQKEEPKTEVSTLQAIFEDSEVFSGNFTGFMLYDPDKDSVLYAQNESRYFTPASNTKLFTFYTGLKMLPDSLPGIQYFVKGDSLIFRGTGDPAFLHPDFGNPAIFRFLKDSDKELFYVDEHFDDDVLGPGWSWSDFNSYYSAEKSPFPVFGNVMRVTVEEIEKLQIASDSSGLKVSPKFFRSNIENTVSKKNPPLIERDFFDNQFRYNPKSDTTTYTTDKPFHYTPELITEMLSDTLGKPVTYIAASFPNDHKTMYSVQADSVYKRMLQPSDNFIAEQLLLLTASQMGEPLNSRAAIDYMKENHLSEMPDEPQWVDGSGLSRYNMFTPRSIIWLLMQIDKEFSYDRDLFELLPAGGVSGTIRNWYAAPDSAEPYVFAKTGTLSNNHCLSGYLITNSGKKLLFSFMNNHYVTSSSIVKNEMEYVLRHIRTTY</sequence>
<keyword evidence="3" id="KW-0645">Protease</keyword>
<dbReference type="RefSeq" id="WP_390299856.1">
    <property type="nucleotide sequence ID" value="NZ_JBHULI010000022.1"/>
</dbReference>
<keyword evidence="2" id="KW-0378">Hydrolase</keyword>
<comment type="caution">
    <text evidence="3">The sequence shown here is derived from an EMBL/GenBank/DDBJ whole genome shotgun (WGS) entry which is preliminary data.</text>
</comment>
<accession>A0ABW5JKG0</accession>
<evidence type="ECO:0000313" key="3">
    <source>
        <dbReference type="EMBL" id="MFD2531928.1"/>
    </source>
</evidence>
<dbReference type="InterPro" id="IPR012338">
    <property type="entry name" value="Beta-lactam/transpept-like"/>
</dbReference>
<gene>
    <name evidence="3" type="ORF">ACFSVN_05680</name>
</gene>
<reference evidence="4" key="1">
    <citation type="journal article" date="2019" name="Int. J. Syst. Evol. Microbiol.">
        <title>The Global Catalogue of Microorganisms (GCM) 10K type strain sequencing project: providing services to taxonomists for standard genome sequencing and annotation.</title>
        <authorList>
            <consortium name="The Broad Institute Genomics Platform"/>
            <consortium name="The Broad Institute Genome Sequencing Center for Infectious Disease"/>
            <person name="Wu L."/>
            <person name="Ma J."/>
        </authorList>
    </citation>
    <scope>NUCLEOTIDE SEQUENCE [LARGE SCALE GENOMIC DNA]</scope>
    <source>
        <strain evidence="4">KCTC 52042</strain>
    </source>
</reference>
<evidence type="ECO:0000313" key="4">
    <source>
        <dbReference type="Proteomes" id="UP001597460"/>
    </source>
</evidence>
<dbReference type="GO" id="GO:0004180">
    <property type="term" value="F:carboxypeptidase activity"/>
    <property type="evidence" value="ECO:0007669"/>
    <property type="project" value="UniProtKB-KW"/>
</dbReference>
<name>A0ABW5JKG0_9BACT</name>
<dbReference type="EMBL" id="JBHULI010000022">
    <property type="protein sequence ID" value="MFD2531928.1"/>
    <property type="molecule type" value="Genomic_DNA"/>
</dbReference>
<keyword evidence="3" id="KW-0121">Carboxypeptidase</keyword>
<dbReference type="PRINTS" id="PR00922">
    <property type="entry name" value="DADACBPTASE3"/>
</dbReference>
<keyword evidence="4" id="KW-1185">Reference proteome</keyword>
<dbReference type="PANTHER" id="PTHR30023:SF0">
    <property type="entry name" value="PENICILLIN-SENSITIVE CARBOXYPEPTIDASE A"/>
    <property type="match status" value="1"/>
</dbReference>
<dbReference type="Gene3D" id="3.40.710.10">
    <property type="entry name" value="DD-peptidase/beta-lactamase superfamily"/>
    <property type="match status" value="2"/>
</dbReference>
<comment type="similarity">
    <text evidence="1">Belongs to the peptidase S13 family.</text>
</comment>
<evidence type="ECO:0000256" key="2">
    <source>
        <dbReference type="ARBA" id="ARBA00022801"/>
    </source>
</evidence>
<dbReference type="PANTHER" id="PTHR30023">
    <property type="entry name" value="D-ALANYL-D-ALANINE CARBOXYPEPTIDASE"/>
    <property type="match status" value="1"/>
</dbReference>